<evidence type="ECO:0000313" key="2">
    <source>
        <dbReference type="EMBL" id="RAU21840.1"/>
    </source>
</evidence>
<evidence type="ECO:0000313" key="3">
    <source>
        <dbReference type="Proteomes" id="UP000251075"/>
    </source>
</evidence>
<organism evidence="2 3">
    <name type="scientific">Paramagnetospirillum kuznetsovii</name>
    <dbReference type="NCBI Taxonomy" id="2053833"/>
    <lineage>
        <taxon>Bacteria</taxon>
        <taxon>Pseudomonadati</taxon>
        <taxon>Pseudomonadota</taxon>
        <taxon>Alphaproteobacteria</taxon>
        <taxon>Rhodospirillales</taxon>
        <taxon>Magnetospirillaceae</taxon>
        <taxon>Paramagnetospirillum</taxon>
    </lineage>
</organism>
<dbReference type="AlphaFoldDB" id="A0A364NXW9"/>
<dbReference type="Proteomes" id="UP000251075">
    <property type="component" value="Unassembled WGS sequence"/>
</dbReference>
<protein>
    <submittedName>
        <fullName evidence="2">Uncharacterized protein</fullName>
    </submittedName>
</protein>
<accession>A0A364NXW9</accession>
<reference evidence="2 3" key="1">
    <citation type="submission" date="2017-11" db="EMBL/GenBank/DDBJ databases">
        <title>Draft genome sequence of magnetotactic bacterium Magnetospirillum kuznetsovii LBB-42.</title>
        <authorList>
            <person name="Grouzdev D.S."/>
            <person name="Rysina M.S."/>
            <person name="Baslerov R.V."/>
            <person name="Koziaeva V."/>
        </authorList>
    </citation>
    <scope>NUCLEOTIDE SEQUENCE [LARGE SCALE GENOMIC DNA]</scope>
    <source>
        <strain evidence="2 3">LBB-42</strain>
    </source>
</reference>
<keyword evidence="3" id="KW-1185">Reference proteome</keyword>
<feature type="region of interest" description="Disordered" evidence="1">
    <location>
        <begin position="76"/>
        <end position="99"/>
    </location>
</feature>
<sequence length="99" mass="10788">MTKAGSALNELMKKLGDGDFLGGPAETLSQLVMEIDVESLIGPLRLERNDERQTQNRHMQVEGMAELSIPAPLQCRANHHSTPGQLPQGDLCRDVKVGP</sequence>
<dbReference type="EMBL" id="PGTO01000007">
    <property type="protein sequence ID" value="RAU21840.1"/>
    <property type="molecule type" value="Genomic_DNA"/>
</dbReference>
<gene>
    <name evidence="2" type="ORF">CU669_11070</name>
</gene>
<name>A0A364NXW9_9PROT</name>
<proteinExistence type="predicted"/>
<evidence type="ECO:0000256" key="1">
    <source>
        <dbReference type="SAM" id="MobiDB-lite"/>
    </source>
</evidence>
<comment type="caution">
    <text evidence="2">The sequence shown here is derived from an EMBL/GenBank/DDBJ whole genome shotgun (WGS) entry which is preliminary data.</text>
</comment>